<feature type="region of interest" description="Disordered" evidence="5">
    <location>
        <begin position="314"/>
        <end position="341"/>
    </location>
</feature>
<organism evidence="7">
    <name type="scientific">Selaginella moellendorffii</name>
    <name type="common">Spikemoss</name>
    <dbReference type="NCBI Taxonomy" id="88036"/>
    <lineage>
        <taxon>Eukaryota</taxon>
        <taxon>Viridiplantae</taxon>
        <taxon>Streptophyta</taxon>
        <taxon>Embryophyta</taxon>
        <taxon>Tracheophyta</taxon>
        <taxon>Lycopodiopsida</taxon>
        <taxon>Selaginellales</taxon>
        <taxon>Selaginellaceae</taxon>
        <taxon>Selaginella</taxon>
    </lineage>
</organism>
<reference evidence="6 7" key="1">
    <citation type="journal article" date="2011" name="Science">
        <title>The Selaginella genome identifies genetic changes associated with the evolution of vascular plants.</title>
        <authorList>
            <person name="Banks J.A."/>
            <person name="Nishiyama T."/>
            <person name="Hasebe M."/>
            <person name="Bowman J.L."/>
            <person name="Gribskov M."/>
            <person name="dePamphilis C."/>
            <person name="Albert V.A."/>
            <person name="Aono N."/>
            <person name="Aoyama T."/>
            <person name="Ambrose B.A."/>
            <person name="Ashton N.W."/>
            <person name="Axtell M.J."/>
            <person name="Barker E."/>
            <person name="Barker M.S."/>
            <person name="Bennetzen J.L."/>
            <person name="Bonawitz N.D."/>
            <person name="Chapple C."/>
            <person name="Cheng C."/>
            <person name="Correa L.G."/>
            <person name="Dacre M."/>
            <person name="DeBarry J."/>
            <person name="Dreyer I."/>
            <person name="Elias M."/>
            <person name="Engstrom E.M."/>
            <person name="Estelle M."/>
            <person name="Feng L."/>
            <person name="Finet C."/>
            <person name="Floyd S.K."/>
            <person name="Frommer W.B."/>
            <person name="Fujita T."/>
            <person name="Gramzow L."/>
            <person name="Gutensohn M."/>
            <person name="Harholt J."/>
            <person name="Hattori M."/>
            <person name="Heyl A."/>
            <person name="Hirai T."/>
            <person name="Hiwatashi Y."/>
            <person name="Ishikawa M."/>
            <person name="Iwata M."/>
            <person name="Karol K.G."/>
            <person name="Koehler B."/>
            <person name="Kolukisaoglu U."/>
            <person name="Kubo M."/>
            <person name="Kurata T."/>
            <person name="Lalonde S."/>
            <person name="Li K."/>
            <person name="Li Y."/>
            <person name="Litt A."/>
            <person name="Lyons E."/>
            <person name="Manning G."/>
            <person name="Maruyama T."/>
            <person name="Michael T.P."/>
            <person name="Mikami K."/>
            <person name="Miyazaki S."/>
            <person name="Morinaga S."/>
            <person name="Murata T."/>
            <person name="Mueller-Roeber B."/>
            <person name="Nelson D.R."/>
            <person name="Obara M."/>
            <person name="Oguri Y."/>
            <person name="Olmstead R.G."/>
            <person name="Onodera N."/>
            <person name="Petersen B.L."/>
            <person name="Pils B."/>
            <person name="Prigge M."/>
            <person name="Rensing S.A."/>
            <person name="Riano-Pachon D.M."/>
            <person name="Roberts A.W."/>
            <person name="Sato Y."/>
            <person name="Scheller H.V."/>
            <person name="Schulz B."/>
            <person name="Schulz C."/>
            <person name="Shakirov E.V."/>
            <person name="Shibagaki N."/>
            <person name="Shinohara N."/>
            <person name="Shippen D.E."/>
            <person name="Soerensen I."/>
            <person name="Sotooka R."/>
            <person name="Sugimoto N."/>
            <person name="Sugita M."/>
            <person name="Sumikawa N."/>
            <person name="Tanurdzic M."/>
            <person name="Theissen G."/>
            <person name="Ulvskov P."/>
            <person name="Wakazuki S."/>
            <person name="Weng J.K."/>
            <person name="Willats W.W."/>
            <person name="Wipf D."/>
            <person name="Wolf P.G."/>
            <person name="Yang L."/>
            <person name="Zimmer A.D."/>
            <person name="Zhu Q."/>
            <person name="Mitros T."/>
            <person name="Hellsten U."/>
            <person name="Loque D."/>
            <person name="Otillar R."/>
            <person name="Salamov A."/>
            <person name="Schmutz J."/>
            <person name="Shapiro H."/>
            <person name="Lindquist E."/>
            <person name="Lucas S."/>
            <person name="Rokhsar D."/>
            <person name="Grigoriev I.V."/>
        </authorList>
    </citation>
    <scope>NUCLEOTIDE SEQUENCE [LARGE SCALE GENOMIC DNA]</scope>
</reference>
<protein>
    <submittedName>
        <fullName evidence="6">Uncharacterized protein</fullName>
    </submittedName>
</protein>
<accession>D8T081</accession>
<name>D8T081_SELML</name>
<dbReference type="Pfam" id="PF05997">
    <property type="entry name" value="Nop52"/>
    <property type="match status" value="1"/>
</dbReference>
<evidence type="ECO:0000256" key="2">
    <source>
        <dbReference type="ARBA" id="ARBA00006374"/>
    </source>
</evidence>
<comment type="similarity">
    <text evidence="2">Belongs to the RRP1 family.</text>
</comment>
<feature type="region of interest" description="Disordered" evidence="5">
    <location>
        <begin position="469"/>
        <end position="527"/>
    </location>
</feature>
<proteinExistence type="inferred from homology"/>
<dbReference type="GO" id="GO:0030688">
    <property type="term" value="C:preribosome, small subunit precursor"/>
    <property type="evidence" value="ECO:0007669"/>
    <property type="project" value="InterPro"/>
</dbReference>
<dbReference type="Gramene" id="EFJ10035">
    <property type="protein sequence ID" value="EFJ10035"/>
    <property type="gene ID" value="SELMODRAFT_128938"/>
</dbReference>
<dbReference type="FunCoup" id="D8T081">
    <property type="interactions" value="2062"/>
</dbReference>
<dbReference type="STRING" id="88036.D8T081"/>
<keyword evidence="3" id="KW-0698">rRNA processing</keyword>
<dbReference type="GO" id="GO:0006364">
    <property type="term" value="P:rRNA processing"/>
    <property type="evidence" value="ECO:0007669"/>
    <property type="project" value="UniProtKB-KW"/>
</dbReference>
<keyword evidence="7" id="KW-1185">Reference proteome</keyword>
<dbReference type="PANTHER" id="PTHR13026">
    <property type="entry name" value="NNP-1 PROTEIN NOVEL NUCLEAR PROTEIN 1 NOP52"/>
    <property type="match status" value="1"/>
</dbReference>
<feature type="compositionally biased region" description="Basic residues" evidence="5">
    <location>
        <begin position="518"/>
        <end position="527"/>
    </location>
</feature>
<dbReference type="InParanoid" id="D8T081"/>
<dbReference type="GO" id="GO:0005634">
    <property type="term" value="C:nucleus"/>
    <property type="evidence" value="ECO:0000318"/>
    <property type="project" value="GO_Central"/>
</dbReference>
<dbReference type="AlphaFoldDB" id="D8T081"/>
<keyword evidence="4" id="KW-0539">Nucleus</keyword>
<gene>
    <name evidence="6" type="ORF">SELMODRAFT_128938</name>
</gene>
<evidence type="ECO:0000256" key="1">
    <source>
        <dbReference type="ARBA" id="ARBA00004123"/>
    </source>
</evidence>
<dbReference type="EMBL" id="GL377657">
    <property type="protein sequence ID" value="EFJ10035.1"/>
    <property type="molecule type" value="Genomic_DNA"/>
</dbReference>
<dbReference type="eggNOG" id="KOG3911">
    <property type="taxonomic scope" value="Eukaryota"/>
</dbReference>
<dbReference type="KEGG" id="smo:SELMODRAFT_128938"/>
<feature type="region of interest" description="Disordered" evidence="5">
    <location>
        <begin position="374"/>
        <end position="441"/>
    </location>
</feature>
<feature type="compositionally biased region" description="Low complexity" evidence="5">
    <location>
        <begin position="317"/>
        <end position="333"/>
    </location>
</feature>
<evidence type="ECO:0000256" key="3">
    <source>
        <dbReference type="ARBA" id="ARBA00022552"/>
    </source>
</evidence>
<feature type="compositionally biased region" description="Polar residues" evidence="5">
    <location>
        <begin position="420"/>
        <end position="431"/>
    </location>
</feature>
<dbReference type="InterPro" id="IPR010301">
    <property type="entry name" value="RRP1"/>
</dbReference>
<sequence>MVAKNKSKPLAAGGELEIQSGGLPRRLASVDKKVRDRAVELLASWLECRTSVDEADLRKIWKGLFYCYWHADKAIVQADLAERLASLIQRLPSELALQFFEGYLGTMRREWGGIDHLRMDKFYLLQRKFVSSMFMALRQQRWDKEIVQRYMDALKNRAFLSNDLFPAQGCSMHLADIFLEQLDGVLPEEKEVLGILLEPFYATLALGPDKNVLKRVKEGVFDRLLEAARESVKSENKLAEFVTSLPMEKRLFELAASADTLQGNRKVLYALSEDFKKIKRSLDLKALATAAAATSKMEKPASIAAPTSAKISKMEKSASSAAPASAEVKSPEATVKQDDPVVSNLEKKFEVAVEENGDGGASVPPLEMVLSPLIGEKPKKKKKNAETKAIINRKAPVSPLHTASKKRKSSKDDDSPAVAESNTDAGETSTGKKAKKVRFSLKSNTTWKFGKPFRMTPLALDSTPKASALKQGLLPGPISHVSPRMFSPRKFSPKRKNTPSPSPKQRRGGKATPGPKRSSPKKKALRW</sequence>
<dbReference type="OMA" id="FYCFWHS"/>
<evidence type="ECO:0000313" key="6">
    <source>
        <dbReference type="EMBL" id="EFJ10035.1"/>
    </source>
</evidence>
<dbReference type="Proteomes" id="UP000001514">
    <property type="component" value="Unassembled WGS sequence"/>
</dbReference>
<comment type="subcellular location">
    <subcellularLocation>
        <location evidence="1">Nucleus</location>
    </subcellularLocation>
</comment>
<evidence type="ECO:0000256" key="5">
    <source>
        <dbReference type="SAM" id="MobiDB-lite"/>
    </source>
</evidence>
<evidence type="ECO:0000256" key="4">
    <source>
        <dbReference type="ARBA" id="ARBA00023242"/>
    </source>
</evidence>
<evidence type="ECO:0000313" key="7">
    <source>
        <dbReference type="Proteomes" id="UP000001514"/>
    </source>
</evidence>
<dbReference type="HOGENOM" id="CLU_023145_0_0_1"/>
<dbReference type="PANTHER" id="PTHR13026:SF0">
    <property type="entry name" value="RIBOSOMAL RNA PROCESSING 1B"/>
    <property type="match status" value="1"/>
</dbReference>